<proteinExistence type="predicted"/>
<protein>
    <submittedName>
        <fullName evidence="2">Uncharacterized protein</fullName>
    </submittedName>
</protein>
<gene>
    <name evidence="2" type="ORF">CIHG_10463</name>
</gene>
<feature type="compositionally biased region" description="Low complexity" evidence="1">
    <location>
        <begin position="10"/>
        <end position="19"/>
    </location>
</feature>
<evidence type="ECO:0000256" key="1">
    <source>
        <dbReference type="SAM" id="MobiDB-lite"/>
    </source>
</evidence>
<name>A0A0J8UXL9_COCIT</name>
<reference evidence="3" key="1">
    <citation type="journal article" date="2010" name="Genome Res.">
        <title>Population genomic sequencing of Coccidioides fungi reveals recent hybridization and transposon control.</title>
        <authorList>
            <person name="Neafsey D.E."/>
            <person name="Barker B.M."/>
            <person name="Sharpton T.J."/>
            <person name="Stajich J.E."/>
            <person name="Park D.J."/>
            <person name="Whiston E."/>
            <person name="Hung C.-Y."/>
            <person name="McMahan C."/>
            <person name="White J."/>
            <person name="Sykes S."/>
            <person name="Heiman D."/>
            <person name="Young S."/>
            <person name="Zeng Q."/>
            <person name="Abouelleil A."/>
            <person name="Aftuck L."/>
            <person name="Bessette D."/>
            <person name="Brown A."/>
            <person name="FitzGerald M."/>
            <person name="Lui A."/>
            <person name="Macdonald J.P."/>
            <person name="Priest M."/>
            <person name="Orbach M.J."/>
            <person name="Galgiani J.N."/>
            <person name="Kirkland T.N."/>
            <person name="Cole G.T."/>
            <person name="Birren B.W."/>
            <person name="Henn M.R."/>
            <person name="Taylor J.W."/>
            <person name="Rounsley S.D."/>
        </authorList>
    </citation>
    <scope>NUCLEOTIDE SEQUENCE [LARGE SCALE GENOMIC DNA]</scope>
    <source>
        <strain evidence="3">H538.4</strain>
    </source>
</reference>
<dbReference type="AlphaFoldDB" id="A0A0J8UXL9"/>
<dbReference type="EMBL" id="DS017121">
    <property type="protein sequence ID" value="KMU92653.1"/>
    <property type="molecule type" value="Genomic_DNA"/>
</dbReference>
<evidence type="ECO:0000313" key="3">
    <source>
        <dbReference type="Proteomes" id="UP000054563"/>
    </source>
</evidence>
<accession>A0A0J8UXL9</accession>
<sequence>MPKGLKRLFSSPGSRSRGPAGEGTFWLVATKAGMERGSGESSMQTDMDLGYTPSLDLSHRAFCGKDGPVNHQPTRAVPFNSSTSWLFVIRQTRILGPHDLHT</sequence>
<dbReference type="Proteomes" id="UP000054563">
    <property type="component" value="Unassembled WGS sequence"/>
</dbReference>
<organism evidence="2 3">
    <name type="scientific">Coccidioides immitis H538.4</name>
    <dbReference type="NCBI Taxonomy" id="396776"/>
    <lineage>
        <taxon>Eukaryota</taxon>
        <taxon>Fungi</taxon>
        <taxon>Dikarya</taxon>
        <taxon>Ascomycota</taxon>
        <taxon>Pezizomycotina</taxon>
        <taxon>Eurotiomycetes</taxon>
        <taxon>Eurotiomycetidae</taxon>
        <taxon>Onygenales</taxon>
        <taxon>Onygenaceae</taxon>
        <taxon>Coccidioides</taxon>
    </lineage>
</organism>
<feature type="region of interest" description="Disordered" evidence="1">
    <location>
        <begin position="1"/>
        <end position="22"/>
    </location>
</feature>
<dbReference type="VEuPathDB" id="FungiDB:CIHG_10463"/>
<evidence type="ECO:0000313" key="2">
    <source>
        <dbReference type="EMBL" id="KMU92653.1"/>
    </source>
</evidence>